<keyword evidence="3 6" id="KW-0812">Transmembrane</keyword>
<dbReference type="RefSeq" id="WP_200269610.1">
    <property type="nucleotide sequence ID" value="NZ_JAENIJ010000010.1"/>
</dbReference>
<gene>
    <name evidence="8" type="ORF">JIN85_08510</name>
</gene>
<keyword evidence="9" id="KW-1185">Reference proteome</keyword>
<feature type="transmembrane region" description="Helical" evidence="6">
    <location>
        <begin position="48"/>
        <end position="69"/>
    </location>
</feature>
<feature type="transmembrane region" description="Helical" evidence="6">
    <location>
        <begin position="195"/>
        <end position="215"/>
    </location>
</feature>
<feature type="transmembrane region" description="Helical" evidence="6">
    <location>
        <begin position="107"/>
        <end position="126"/>
    </location>
</feature>
<dbReference type="InterPro" id="IPR050638">
    <property type="entry name" value="AA-Vitamin_Transporters"/>
</dbReference>
<dbReference type="InterPro" id="IPR000620">
    <property type="entry name" value="EamA_dom"/>
</dbReference>
<feature type="transmembrane region" description="Helical" evidence="6">
    <location>
        <begin position="163"/>
        <end position="183"/>
    </location>
</feature>
<dbReference type="PANTHER" id="PTHR32322">
    <property type="entry name" value="INNER MEMBRANE TRANSPORTER"/>
    <property type="match status" value="1"/>
</dbReference>
<evidence type="ECO:0000256" key="5">
    <source>
        <dbReference type="ARBA" id="ARBA00023136"/>
    </source>
</evidence>
<dbReference type="SUPFAM" id="SSF103481">
    <property type="entry name" value="Multidrug resistance efflux transporter EmrE"/>
    <property type="match status" value="1"/>
</dbReference>
<dbReference type="PANTHER" id="PTHR32322:SF18">
    <property type="entry name" value="S-ADENOSYLMETHIONINE_S-ADENOSYLHOMOCYSTEINE TRANSPORTER"/>
    <property type="match status" value="1"/>
</dbReference>
<keyword evidence="2" id="KW-1003">Cell membrane</keyword>
<evidence type="ECO:0000313" key="8">
    <source>
        <dbReference type="EMBL" id="MBK1882454.1"/>
    </source>
</evidence>
<feature type="transmembrane region" description="Helical" evidence="6">
    <location>
        <begin position="12"/>
        <end position="36"/>
    </location>
</feature>
<comment type="caution">
    <text evidence="8">The sequence shown here is derived from an EMBL/GenBank/DDBJ whole genome shotgun (WGS) entry which is preliminary data.</text>
</comment>
<evidence type="ECO:0000256" key="6">
    <source>
        <dbReference type="SAM" id="Phobius"/>
    </source>
</evidence>
<evidence type="ECO:0000256" key="4">
    <source>
        <dbReference type="ARBA" id="ARBA00022989"/>
    </source>
</evidence>
<evidence type="ECO:0000256" key="1">
    <source>
        <dbReference type="ARBA" id="ARBA00004651"/>
    </source>
</evidence>
<feature type="transmembrane region" description="Helical" evidence="6">
    <location>
        <begin position="281"/>
        <end position="301"/>
    </location>
</feature>
<proteinExistence type="predicted"/>
<feature type="transmembrane region" description="Helical" evidence="6">
    <location>
        <begin position="81"/>
        <end position="101"/>
    </location>
</feature>
<reference evidence="8" key="1">
    <citation type="submission" date="2021-01" db="EMBL/GenBank/DDBJ databases">
        <title>Modified the classification status of verrucomicrobia.</title>
        <authorList>
            <person name="Feng X."/>
        </authorList>
    </citation>
    <scope>NUCLEOTIDE SEQUENCE</scope>
    <source>
        <strain evidence="8">KCTC 22041</strain>
    </source>
</reference>
<keyword evidence="5 6" id="KW-0472">Membrane</keyword>
<evidence type="ECO:0000313" key="9">
    <source>
        <dbReference type="Proteomes" id="UP000603141"/>
    </source>
</evidence>
<dbReference type="Pfam" id="PF00892">
    <property type="entry name" value="EamA"/>
    <property type="match status" value="1"/>
</dbReference>
<accession>A0A934VWF6</accession>
<dbReference type="Proteomes" id="UP000603141">
    <property type="component" value="Unassembled WGS sequence"/>
</dbReference>
<protein>
    <submittedName>
        <fullName evidence="8">DMT family transporter</fullName>
    </submittedName>
</protein>
<evidence type="ECO:0000259" key="7">
    <source>
        <dbReference type="Pfam" id="PF00892"/>
    </source>
</evidence>
<dbReference type="InterPro" id="IPR037185">
    <property type="entry name" value="EmrE-like"/>
</dbReference>
<dbReference type="GO" id="GO:0005886">
    <property type="term" value="C:plasma membrane"/>
    <property type="evidence" value="ECO:0007669"/>
    <property type="project" value="UniProtKB-SubCell"/>
</dbReference>
<feature type="transmembrane region" description="Helical" evidence="6">
    <location>
        <begin position="138"/>
        <end position="157"/>
    </location>
</feature>
<feature type="domain" description="EamA" evidence="7">
    <location>
        <begin position="15"/>
        <end position="150"/>
    </location>
</feature>
<feature type="transmembrane region" description="Helical" evidence="6">
    <location>
        <begin position="221"/>
        <end position="244"/>
    </location>
</feature>
<sequence>MQEGDHRWFRVLPPVLVCALLWGSSFPSIKMVYRIWDAHSVHPGLSEFWWFAGVRFTLAGILLLAVAKNPRAEFKATDKRLLLGFAFTQTFGQYLAFYYGIAVSSGALAGLLSTIGSFWWMILAPLIGGAAWPKRSQWLALGIGAIGVSMAAAVPGTGAGNPWLGTLLITCSTGLGAVGVIQFGKLRATIGARAATGYSLLIGGVGLLLMGVRAFPRAVDLMPPAALGLTCWLAFVSAAAFSLWNHLSTLHPVPLLAGYRFLIPICGMTGSLLVLGEKPGWGLIVGAVLVIGSVVAAQHVSGSNLAKRGAMIGVK</sequence>
<comment type="subcellular location">
    <subcellularLocation>
        <location evidence="1">Cell membrane</location>
        <topology evidence="1">Multi-pass membrane protein</topology>
    </subcellularLocation>
</comment>
<dbReference type="AlphaFoldDB" id="A0A934VWF6"/>
<evidence type="ECO:0000256" key="2">
    <source>
        <dbReference type="ARBA" id="ARBA00022475"/>
    </source>
</evidence>
<name>A0A934VWF6_9BACT</name>
<evidence type="ECO:0000256" key="3">
    <source>
        <dbReference type="ARBA" id="ARBA00022692"/>
    </source>
</evidence>
<keyword evidence="4 6" id="KW-1133">Transmembrane helix</keyword>
<dbReference type="EMBL" id="JAENIJ010000010">
    <property type="protein sequence ID" value="MBK1882454.1"/>
    <property type="molecule type" value="Genomic_DNA"/>
</dbReference>
<feature type="transmembrane region" description="Helical" evidence="6">
    <location>
        <begin position="256"/>
        <end position="275"/>
    </location>
</feature>
<organism evidence="8 9">
    <name type="scientific">Luteolibacter pohnpeiensis</name>
    <dbReference type="NCBI Taxonomy" id="454153"/>
    <lineage>
        <taxon>Bacteria</taxon>
        <taxon>Pseudomonadati</taxon>
        <taxon>Verrucomicrobiota</taxon>
        <taxon>Verrucomicrobiia</taxon>
        <taxon>Verrucomicrobiales</taxon>
        <taxon>Verrucomicrobiaceae</taxon>
        <taxon>Luteolibacter</taxon>
    </lineage>
</organism>